<evidence type="ECO:0000313" key="2">
    <source>
        <dbReference type="Proteomes" id="UP000322667"/>
    </source>
</evidence>
<proteinExistence type="predicted"/>
<organism evidence="1 2">
    <name type="scientific">Gossypium tomentosum</name>
    <name type="common">Hawaiian cotton</name>
    <name type="synonym">Gossypium sandvicense</name>
    <dbReference type="NCBI Taxonomy" id="34277"/>
    <lineage>
        <taxon>Eukaryota</taxon>
        <taxon>Viridiplantae</taxon>
        <taxon>Streptophyta</taxon>
        <taxon>Embryophyta</taxon>
        <taxon>Tracheophyta</taxon>
        <taxon>Spermatophyta</taxon>
        <taxon>Magnoliopsida</taxon>
        <taxon>eudicotyledons</taxon>
        <taxon>Gunneridae</taxon>
        <taxon>Pentapetalae</taxon>
        <taxon>rosids</taxon>
        <taxon>malvids</taxon>
        <taxon>Malvales</taxon>
        <taxon>Malvaceae</taxon>
        <taxon>Malvoideae</taxon>
        <taxon>Gossypium</taxon>
    </lineage>
</organism>
<keyword evidence="2" id="KW-1185">Reference proteome</keyword>
<gene>
    <name evidence="1" type="ORF">ES332_D06G225500v1</name>
</gene>
<protein>
    <submittedName>
        <fullName evidence="1">Uncharacterized protein</fullName>
    </submittedName>
</protein>
<dbReference type="EMBL" id="CM017628">
    <property type="protein sequence ID" value="TYH67953.1"/>
    <property type="molecule type" value="Genomic_DNA"/>
</dbReference>
<accession>A0A5D2KPC6</accession>
<dbReference type="AlphaFoldDB" id="A0A5D2KPC6"/>
<dbReference type="Proteomes" id="UP000322667">
    <property type="component" value="Chromosome D06"/>
</dbReference>
<evidence type="ECO:0000313" key="1">
    <source>
        <dbReference type="EMBL" id="TYH67953.1"/>
    </source>
</evidence>
<reference evidence="1 2" key="1">
    <citation type="submission" date="2019-07" db="EMBL/GenBank/DDBJ databases">
        <title>WGS assembly of Gossypium tomentosum.</title>
        <authorList>
            <person name="Chen Z.J."/>
            <person name="Sreedasyam A."/>
            <person name="Ando A."/>
            <person name="Song Q."/>
            <person name="De L."/>
            <person name="Hulse-Kemp A."/>
            <person name="Ding M."/>
            <person name="Ye W."/>
            <person name="Kirkbride R."/>
            <person name="Jenkins J."/>
            <person name="Plott C."/>
            <person name="Lovell J."/>
            <person name="Lin Y.-M."/>
            <person name="Vaughn R."/>
            <person name="Liu B."/>
            <person name="Li W."/>
            <person name="Simpson S."/>
            <person name="Scheffler B."/>
            <person name="Saski C."/>
            <person name="Grover C."/>
            <person name="Hu G."/>
            <person name="Conover J."/>
            <person name="Carlson J."/>
            <person name="Shu S."/>
            <person name="Boston L."/>
            <person name="Williams M."/>
            <person name="Peterson D."/>
            <person name="Mcgee K."/>
            <person name="Jones D."/>
            <person name="Wendel J."/>
            <person name="Stelly D."/>
            <person name="Grimwood J."/>
            <person name="Schmutz J."/>
        </authorList>
    </citation>
    <scope>NUCLEOTIDE SEQUENCE [LARGE SCALE GENOMIC DNA]</scope>
    <source>
        <strain evidence="1">7179.01</strain>
    </source>
</reference>
<sequence length="55" mass="6520">MRFSLHKKFLFILFDDVRYPHCRSPGDEVHQHKLSCALTTITAIQNHPLMDLMCY</sequence>
<name>A0A5D2KPC6_GOSTO</name>